<evidence type="ECO:0000256" key="2">
    <source>
        <dbReference type="ARBA" id="ARBA00023157"/>
    </source>
</evidence>
<dbReference type="NCBIfam" id="TIGR04183">
    <property type="entry name" value="Por_Secre_tail"/>
    <property type="match status" value="1"/>
</dbReference>
<evidence type="ECO:0000256" key="3">
    <source>
        <dbReference type="SAM" id="SignalP"/>
    </source>
</evidence>
<dbReference type="Pfam" id="PF18962">
    <property type="entry name" value="Por_Secre_tail"/>
    <property type="match status" value="1"/>
</dbReference>
<dbReference type="InterPro" id="IPR006558">
    <property type="entry name" value="LamG-like"/>
</dbReference>
<dbReference type="SMART" id="SM00560">
    <property type="entry name" value="LamGL"/>
    <property type="match status" value="1"/>
</dbReference>
<dbReference type="Proteomes" id="UP001060919">
    <property type="component" value="Chromosome"/>
</dbReference>
<organism evidence="5 6">
    <name type="scientific">Aureispira anguillae</name>
    <dbReference type="NCBI Taxonomy" id="2864201"/>
    <lineage>
        <taxon>Bacteria</taxon>
        <taxon>Pseudomonadati</taxon>
        <taxon>Bacteroidota</taxon>
        <taxon>Saprospiria</taxon>
        <taxon>Saprospirales</taxon>
        <taxon>Saprospiraceae</taxon>
        <taxon>Aureispira</taxon>
    </lineage>
</organism>
<dbReference type="InterPro" id="IPR013320">
    <property type="entry name" value="ConA-like_dom_sf"/>
</dbReference>
<feature type="domain" description="LamG-like jellyroll fold" evidence="4">
    <location>
        <begin position="50"/>
        <end position="184"/>
    </location>
</feature>
<reference evidence="5" key="1">
    <citation type="submission" date="2022-09" db="EMBL/GenBank/DDBJ databases">
        <title>Aureispira anguillicida sp. nov., isolated from Leptocephalus of Japanese eel Anguilla japonica.</title>
        <authorList>
            <person name="Yuasa K."/>
            <person name="Mekata T."/>
            <person name="Ikunari K."/>
        </authorList>
    </citation>
    <scope>NUCLEOTIDE SEQUENCE</scope>
    <source>
        <strain evidence="5">EL160426</strain>
    </source>
</reference>
<feature type="signal peptide" evidence="3">
    <location>
        <begin position="1"/>
        <end position="23"/>
    </location>
</feature>
<protein>
    <submittedName>
        <fullName evidence="5">T9SS type A sorting domain-containing protein</fullName>
    </submittedName>
</protein>
<gene>
    <name evidence="5" type="ORF">AsAng_0028470</name>
</gene>
<dbReference type="GO" id="GO:0004553">
    <property type="term" value="F:hydrolase activity, hydrolyzing O-glycosyl compounds"/>
    <property type="evidence" value="ECO:0007669"/>
    <property type="project" value="UniProtKB-ARBA"/>
</dbReference>
<accession>A0A916DTV6</accession>
<dbReference type="Pfam" id="PF13385">
    <property type="entry name" value="Laminin_G_3"/>
    <property type="match status" value="1"/>
</dbReference>
<feature type="chain" id="PRO_5036995789" evidence="3">
    <location>
        <begin position="24"/>
        <end position="623"/>
    </location>
</feature>
<evidence type="ECO:0000256" key="1">
    <source>
        <dbReference type="ARBA" id="ARBA00022729"/>
    </source>
</evidence>
<proteinExistence type="predicted"/>
<dbReference type="InterPro" id="IPR026444">
    <property type="entry name" value="Secre_tail"/>
</dbReference>
<keyword evidence="1 3" id="KW-0732">Signal</keyword>
<evidence type="ECO:0000259" key="4">
    <source>
        <dbReference type="SMART" id="SM00560"/>
    </source>
</evidence>
<dbReference type="SUPFAM" id="SSF49899">
    <property type="entry name" value="Concanavalin A-like lectins/glucanases"/>
    <property type="match status" value="1"/>
</dbReference>
<name>A0A916DTV6_9BACT</name>
<evidence type="ECO:0000313" key="5">
    <source>
        <dbReference type="EMBL" id="BDS12132.1"/>
    </source>
</evidence>
<dbReference type="RefSeq" id="WP_264793243.1">
    <property type="nucleotide sequence ID" value="NZ_AP026867.1"/>
</dbReference>
<dbReference type="Gene3D" id="2.60.120.200">
    <property type="match status" value="1"/>
</dbReference>
<evidence type="ECO:0000313" key="6">
    <source>
        <dbReference type="Proteomes" id="UP001060919"/>
    </source>
</evidence>
<dbReference type="GO" id="GO:0005975">
    <property type="term" value="P:carbohydrate metabolic process"/>
    <property type="evidence" value="ECO:0007669"/>
    <property type="project" value="UniProtKB-ARBA"/>
</dbReference>
<keyword evidence="6" id="KW-1185">Reference proteome</keyword>
<keyword evidence="2" id="KW-1015">Disulfide bond</keyword>
<dbReference type="EMBL" id="AP026867">
    <property type="protein sequence ID" value="BDS12132.1"/>
    <property type="molecule type" value="Genomic_DNA"/>
</dbReference>
<dbReference type="KEGG" id="aup:AsAng_0028470"/>
<sequence length="623" mass="66035">MKRLKITLIISSFLMLITSYSFAQENAIHLDGVNDYVDCGTDPSLDITGTAITLEAWVYPTAFTTNVWEGNVINKSGVGDRGYMLRVGNNGQVNFNIGTGSWNEINSPTGTVSLNTWHHIAGTYDGTNMRLYVDGVQVAIGALSQNIGLASYDLYLGQDPQFSGRFFPGKIDEVKIWNSTRSATEIVEDMNNSVCGVPFPNLIAYYRFNQGVANGNNAGLTTVIDEIGTANGVLISSALSGTTSNWVDGKIPPSITNTALSICQGDSVMLGGSYQTMAGTYTDSLQTTTGCDSLVITTLTIAPAYFSSNTLSICQGDSVLLAGAYQDTAGTYTDSLQTIAGCDSVIRTVLTILPTYSSSTTLTICQGDSVLLGGAYQTTAGTYTDHLQTNSGCDSIISTVLTVLPSYSSTTNMDICQGDSVLLYGVYQTTTGTYSDSLQTVNGCDSIISTVLTVNPLPNVSLAGFTPDTLCHDEAAIALPVGTPVGGTYSGTGVSGTTFDPAVSGIGMHYVLYSFTDANNCIGVDSTSIKVVVCLGVTQTSVIENIQVYPNPASSTVVIEMDALEQVDLTLKIINAVGQTVKSIVIPANTQQVQIDITDLEEGLYFMDFSSKEKHSIYELIKN</sequence>
<dbReference type="AlphaFoldDB" id="A0A916DTV6"/>